<comment type="caution">
    <text evidence="1">The sequence shown here is derived from an EMBL/GenBank/DDBJ whole genome shotgun (WGS) entry which is preliminary data.</text>
</comment>
<accession>A0A5C6X5H2</accession>
<dbReference type="InterPro" id="IPR016024">
    <property type="entry name" value="ARM-type_fold"/>
</dbReference>
<dbReference type="AlphaFoldDB" id="A0A5C6X5H2"/>
<evidence type="ECO:0000313" key="1">
    <source>
        <dbReference type="EMBL" id="TXD34861.1"/>
    </source>
</evidence>
<dbReference type="EMBL" id="VOSL01000053">
    <property type="protein sequence ID" value="TXD34861.1"/>
    <property type="molecule type" value="Genomic_DNA"/>
</dbReference>
<dbReference type="OrthoDB" id="3454616at2"/>
<evidence type="ECO:0008006" key="3">
    <source>
        <dbReference type="Google" id="ProtNLM"/>
    </source>
</evidence>
<gene>
    <name evidence="1" type="ORF">FRC96_12435</name>
</gene>
<protein>
    <recommendedName>
        <fullName evidence="3">HEAT repeat domain-containing protein</fullName>
    </recommendedName>
</protein>
<dbReference type="RefSeq" id="WP_146974812.1">
    <property type="nucleotide sequence ID" value="NZ_VOSL01000053.1"/>
</dbReference>
<dbReference type="Proteomes" id="UP000321046">
    <property type="component" value="Unassembled WGS sequence"/>
</dbReference>
<evidence type="ECO:0000313" key="2">
    <source>
        <dbReference type="Proteomes" id="UP000321046"/>
    </source>
</evidence>
<proteinExistence type="predicted"/>
<organism evidence="1 2">
    <name type="scientific">Lujinxingia vulgaris</name>
    <dbReference type="NCBI Taxonomy" id="2600176"/>
    <lineage>
        <taxon>Bacteria</taxon>
        <taxon>Deltaproteobacteria</taxon>
        <taxon>Bradymonadales</taxon>
        <taxon>Lujinxingiaceae</taxon>
        <taxon>Lujinxingia</taxon>
    </lineage>
</organism>
<sequence>MPDYMSFTDTPIAHHDTLLGQLQRGQGRGFLNALNTPGSSDLLLQCIEHDPRWDPQLEDRQRYYARLSIELNVCPSSVAAIYRTNPSYETDVPSLAAWVLAELAARGSTEARAEVSTLLHSPDWRSIFSTVVEMESEYNMVILTNTELMKASKNLDDHELEDLIDPYDERRLERWAALSARHHRIAASVRRRHDERMQEHADTMPDASMSTEALLRQLSPQTYLNTIPLLESRRDSASVELLIAATRSSDRFVIGAAFRVLGRQHNTTILNEVCRALKRDPGGPTSKSTALRPFYFRYLEGLPGFVTLPLAREWLNSPGARRMAAYRILECHATPAERAMVEDALLAALEGEAGDPGVYRACTMIDALASIADSRSTDLLTRAFYQLPYCQARPRVLKALKASGSEAGVDLGRESLWDSNDEVRELAMTLVKCDPVVAARIREMSLDTCEYANVREAARTWLSHSDPQVL</sequence>
<name>A0A5C6X5H2_9DELT</name>
<dbReference type="SUPFAM" id="SSF48371">
    <property type="entry name" value="ARM repeat"/>
    <property type="match status" value="1"/>
</dbReference>
<reference evidence="1 2" key="1">
    <citation type="submission" date="2019-08" db="EMBL/GenBank/DDBJ databases">
        <title>Bradymonadales sp. TMQ2.</title>
        <authorList>
            <person name="Liang Q."/>
        </authorList>
    </citation>
    <scope>NUCLEOTIDE SEQUENCE [LARGE SCALE GENOMIC DNA]</scope>
    <source>
        <strain evidence="1 2">TMQ2</strain>
    </source>
</reference>